<feature type="region of interest" description="Disordered" evidence="6">
    <location>
        <begin position="172"/>
        <end position="214"/>
    </location>
</feature>
<feature type="compositionally biased region" description="Low complexity" evidence="6">
    <location>
        <begin position="50"/>
        <end position="69"/>
    </location>
</feature>
<evidence type="ECO:0000313" key="8">
    <source>
        <dbReference type="EMBL" id="EEE53252.1"/>
    </source>
</evidence>
<accession>B9GD95</accession>
<dbReference type="InterPro" id="IPR045843">
    <property type="entry name" value="IND-like"/>
</dbReference>
<dbReference type="SUPFAM" id="SSF47459">
    <property type="entry name" value="HLH, helix-loop-helix DNA-binding domain"/>
    <property type="match status" value="1"/>
</dbReference>
<dbReference type="PROSITE" id="PS50888">
    <property type="entry name" value="BHLH"/>
    <property type="match status" value="1"/>
</dbReference>
<gene>
    <name evidence="8" type="ORF">OsJ_36169</name>
</gene>
<proteinExistence type="inferred from homology"/>
<dbReference type="Pfam" id="PF00010">
    <property type="entry name" value="HLH"/>
    <property type="match status" value="1"/>
</dbReference>
<dbReference type="InterPro" id="IPR045239">
    <property type="entry name" value="bHLH95_bHLH"/>
</dbReference>
<feature type="region of interest" description="Disordered" evidence="6">
    <location>
        <begin position="1"/>
        <end position="69"/>
    </location>
</feature>
<dbReference type="InterPro" id="IPR011598">
    <property type="entry name" value="bHLH_dom"/>
</dbReference>
<protein>
    <recommendedName>
        <fullName evidence="7">BHLH domain-containing protein</fullName>
    </recommendedName>
</protein>
<organism evidence="8">
    <name type="scientific">Oryza sativa subsp. japonica</name>
    <name type="common">Rice</name>
    <dbReference type="NCBI Taxonomy" id="39947"/>
    <lineage>
        <taxon>Eukaryota</taxon>
        <taxon>Viridiplantae</taxon>
        <taxon>Streptophyta</taxon>
        <taxon>Embryophyta</taxon>
        <taxon>Tracheophyta</taxon>
        <taxon>Spermatophyta</taxon>
        <taxon>Magnoliopsida</taxon>
        <taxon>Liliopsida</taxon>
        <taxon>Poales</taxon>
        <taxon>Poaceae</taxon>
        <taxon>BOP clade</taxon>
        <taxon>Oryzoideae</taxon>
        <taxon>Oryzeae</taxon>
        <taxon>Oryzinae</taxon>
        <taxon>Oryza</taxon>
        <taxon>Oryza sativa</taxon>
    </lineage>
</organism>
<reference evidence="8" key="2">
    <citation type="submission" date="2008-12" db="EMBL/GenBank/DDBJ databases">
        <title>Improved gene annotation of the rice (Oryza sativa) genomes.</title>
        <authorList>
            <person name="Wang J."/>
            <person name="Li R."/>
            <person name="Fan W."/>
            <person name="Huang Q."/>
            <person name="Zhang J."/>
            <person name="Zhou Y."/>
            <person name="Hu Y."/>
            <person name="Zi S."/>
            <person name="Li J."/>
            <person name="Ni P."/>
            <person name="Zheng H."/>
            <person name="Zhang Y."/>
            <person name="Zhao M."/>
            <person name="Hao Q."/>
            <person name="McDermott J."/>
            <person name="Samudrala R."/>
            <person name="Kristiansen K."/>
            <person name="Wong G.K.-S."/>
        </authorList>
    </citation>
    <scope>NUCLEOTIDE SEQUENCE</scope>
</reference>
<feature type="domain" description="BHLH" evidence="7">
    <location>
        <begin position="196"/>
        <end position="246"/>
    </location>
</feature>
<dbReference type="PANTHER" id="PTHR16223:SF49">
    <property type="entry name" value="TRANSCRIPTION FACTOR BHLH52-RELATED"/>
    <property type="match status" value="1"/>
</dbReference>
<name>B9GD95_ORYSJ</name>
<evidence type="ECO:0000256" key="1">
    <source>
        <dbReference type="ARBA" id="ARBA00004123"/>
    </source>
</evidence>
<keyword evidence="3" id="KW-0805">Transcription regulation</keyword>
<evidence type="ECO:0000256" key="2">
    <source>
        <dbReference type="ARBA" id="ARBA00005510"/>
    </source>
</evidence>
<dbReference type="Proteomes" id="UP000007752">
    <property type="component" value="Chromosome 12"/>
</dbReference>
<dbReference type="Gene3D" id="4.10.280.10">
    <property type="entry name" value="Helix-loop-helix DNA-binding domain"/>
    <property type="match status" value="1"/>
</dbReference>
<dbReference type="EMBL" id="CM000149">
    <property type="protein sequence ID" value="EEE53252.1"/>
    <property type="molecule type" value="Genomic_DNA"/>
</dbReference>
<evidence type="ECO:0000256" key="6">
    <source>
        <dbReference type="SAM" id="MobiDB-lite"/>
    </source>
</evidence>
<evidence type="ECO:0000259" key="7">
    <source>
        <dbReference type="PROSITE" id="PS50888"/>
    </source>
</evidence>
<comment type="subcellular location">
    <subcellularLocation>
        <location evidence="1">Nucleus</location>
    </subcellularLocation>
</comment>
<feature type="compositionally biased region" description="Low complexity" evidence="6">
    <location>
        <begin position="172"/>
        <end position="182"/>
    </location>
</feature>
<dbReference type="GO" id="GO:0046983">
    <property type="term" value="F:protein dimerization activity"/>
    <property type="evidence" value="ECO:0007669"/>
    <property type="project" value="InterPro"/>
</dbReference>
<dbReference type="GO" id="GO:0003700">
    <property type="term" value="F:DNA-binding transcription factor activity"/>
    <property type="evidence" value="ECO:0007669"/>
    <property type="project" value="InterPro"/>
</dbReference>
<dbReference type="PANTHER" id="PTHR16223">
    <property type="entry name" value="TRANSCRIPTION FACTOR BHLH83-RELATED"/>
    <property type="match status" value="1"/>
</dbReference>
<keyword evidence="4" id="KW-0804">Transcription</keyword>
<sequence length="339" mass="36167">MATDAKLPRSCPMPPPHRLPRAGTRASPPPQLSRAAPYTPRHPLPRRIPSTSASSASRSHTASSSSAAAAWWATTSSPTPLLGFAYDPPAHGAAALDDVLAPLPGADKRPRERGVVADGRSFRRAGAALPAPPTELVTRFVPTPPPLPPVQQQQQQQRWELPDAVFVRGAGAAEAKKGGAAASHDDHDDGRHHHHHNQAVQSAAARERRRRISSKTAELSRLIPGAARMNSTAEMLQAAARHVRLLQAQVGMLALIHSSGEAKAASSMAASREHHQMMMMRALLASGGVQERLAGEGRCLVPTSLVRAIADDDAMATSNPALSRDVNRFKDSLDQQQQQ</sequence>
<dbReference type="InterPro" id="IPR036638">
    <property type="entry name" value="HLH_DNA-bd_sf"/>
</dbReference>
<comment type="similarity">
    <text evidence="2">Belongs to the bHLH protein family.</text>
</comment>
<dbReference type="SMART" id="SM00353">
    <property type="entry name" value="HLH"/>
    <property type="match status" value="1"/>
</dbReference>
<dbReference type="AlphaFoldDB" id="B9GD95"/>
<feature type="region of interest" description="Disordered" evidence="6">
    <location>
        <begin position="319"/>
        <end position="339"/>
    </location>
</feature>
<evidence type="ECO:0000256" key="3">
    <source>
        <dbReference type="ARBA" id="ARBA00023015"/>
    </source>
</evidence>
<evidence type="ECO:0000256" key="5">
    <source>
        <dbReference type="ARBA" id="ARBA00023242"/>
    </source>
</evidence>
<reference evidence="8" key="1">
    <citation type="journal article" date="2005" name="PLoS Biol.">
        <title>The genomes of Oryza sativa: a history of duplications.</title>
        <authorList>
            <person name="Yu J."/>
            <person name="Wang J."/>
            <person name="Lin W."/>
            <person name="Li S."/>
            <person name="Li H."/>
            <person name="Zhou J."/>
            <person name="Ni P."/>
            <person name="Dong W."/>
            <person name="Hu S."/>
            <person name="Zeng C."/>
            <person name="Zhang J."/>
            <person name="Zhang Y."/>
            <person name="Li R."/>
            <person name="Xu Z."/>
            <person name="Li S."/>
            <person name="Li X."/>
            <person name="Zheng H."/>
            <person name="Cong L."/>
            <person name="Lin L."/>
            <person name="Yin J."/>
            <person name="Geng J."/>
            <person name="Li G."/>
            <person name="Shi J."/>
            <person name="Liu J."/>
            <person name="Lv H."/>
            <person name="Li J."/>
            <person name="Wang J."/>
            <person name="Deng Y."/>
            <person name="Ran L."/>
            <person name="Shi X."/>
            <person name="Wang X."/>
            <person name="Wu Q."/>
            <person name="Li C."/>
            <person name="Ren X."/>
            <person name="Wang J."/>
            <person name="Wang X."/>
            <person name="Li D."/>
            <person name="Liu D."/>
            <person name="Zhang X."/>
            <person name="Ji Z."/>
            <person name="Zhao W."/>
            <person name="Sun Y."/>
            <person name="Zhang Z."/>
            <person name="Bao J."/>
            <person name="Han Y."/>
            <person name="Dong L."/>
            <person name="Ji J."/>
            <person name="Chen P."/>
            <person name="Wu S."/>
            <person name="Liu J."/>
            <person name="Xiao Y."/>
            <person name="Bu D."/>
            <person name="Tan J."/>
            <person name="Yang L."/>
            <person name="Ye C."/>
            <person name="Zhang J."/>
            <person name="Xu J."/>
            <person name="Zhou Y."/>
            <person name="Yu Y."/>
            <person name="Zhang B."/>
            <person name="Zhuang S."/>
            <person name="Wei H."/>
            <person name="Liu B."/>
            <person name="Lei M."/>
            <person name="Yu H."/>
            <person name="Li Y."/>
            <person name="Xu H."/>
            <person name="Wei S."/>
            <person name="He X."/>
            <person name="Fang L."/>
            <person name="Zhang Z."/>
            <person name="Zhang Y."/>
            <person name="Huang X."/>
            <person name="Su Z."/>
            <person name="Tong W."/>
            <person name="Li J."/>
            <person name="Tong Z."/>
            <person name="Li S."/>
            <person name="Ye J."/>
            <person name="Wang L."/>
            <person name="Fang L."/>
            <person name="Lei T."/>
            <person name="Chen C."/>
            <person name="Chen H."/>
            <person name="Xu Z."/>
            <person name="Li H."/>
            <person name="Huang H."/>
            <person name="Zhang F."/>
            <person name="Xu H."/>
            <person name="Li N."/>
            <person name="Zhao C."/>
            <person name="Li S."/>
            <person name="Dong L."/>
            <person name="Huang Y."/>
            <person name="Li L."/>
            <person name="Xi Y."/>
            <person name="Qi Q."/>
            <person name="Li W."/>
            <person name="Zhang B."/>
            <person name="Hu W."/>
            <person name="Zhang Y."/>
            <person name="Tian X."/>
            <person name="Jiao Y."/>
            <person name="Liang X."/>
            <person name="Jin J."/>
            <person name="Gao L."/>
            <person name="Zheng W."/>
            <person name="Hao B."/>
            <person name="Liu S."/>
            <person name="Wang W."/>
            <person name="Yuan L."/>
            <person name="Cao M."/>
            <person name="McDermott J."/>
            <person name="Samudrala R."/>
            <person name="Wang J."/>
            <person name="Wong G.K."/>
            <person name="Yang H."/>
        </authorList>
    </citation>
    <scope>NUCLEOTIDE SEQUENCE [LARGE SCALE GENOMIC DNA]</scope>
</reference>
<dbReference type="GO" id="GO:0005634">
    <property type="term" value="C:nucleus"/>
    <property type="evidence" value="ECO:0007669"/>
    <property type="project" value="UniProtKB-SubCell"/>
</dbReference>
<keyword evidence="5" id="KW-0539">Nucleus</keyword>
<dbReference type="CDD" id="cd11393">
    <property type="entry name" value="bHLH_AtbHLH_like"/>
    <property type="match status" value="1"/>
</dbReference>
<evidence type="ECO:0000256" key="4">
    <source>
        <dbReference type="ARBA" id="ARBA00023163"/>
    </source>
</evidence>